<dbReference type="Pfam" id="PF00512">
    <property type="entry name" value="HisKA"/>
    <property type="match status" value="1"/>
</dbReference>
<keyword evidence="6" id="KW-1133">Transmembrane helix</keyword>
<dbReference type="Gene3D" id="3.30.450.20">
    <property type="entry name" value="PAS domain"/>
    <property type="match status" value="1"/>
</dbReference>
<evidence type="ECO:0000256" key="6">
    <source>
        <dbReference type="SAM" id="Phobius"/>
    </source>
</evidence>
<dbReference type="InterPro" id="IPR003661">
    <property type="entry name" value="HisK_dim/P_dom"/>
</dbReference>
<dbReference type="InterPro" id="IPR003594">
    <property type="entry name" value="HATPase_dom"/>
</dbReference>
<dbReference type="GO" id="GO:0005524">
    <property type="term" value="F:ATP binding"/>
    <property type="evidence" value="ECO:0007669"/>
    <property type="project" value="UniProtKB-KW"/>
</dbReference>
<evidence type="ECO:0000259" key="7">
    <source>
        <dbReference type="PROSITE" id="PS50109"/>
    </source>
</evidence>
<dbReference type="PROSITE" id="PS50109">
    <property type="entry name" value="HIS_KIN"/>
    <property type="match status" value="1"/>
</dbReference>
<proteinExistence type="predicted"/>
<reference evidence="8" key="1">
    <citation type="submission" date="2022-07" db="EMBL/GenBank/DDBJ databases">
        <authorList>
            <person name="Xamxidin M."/>
        </authorList>
    </citation>
    <scope>NUCLEOTIDE SEQUENCE</scope>
    <source>
        <strain evidence="8">YS8-69</strain>
    </source>
</reference>
<evidence type="ECO:0000313" key="9">
    <source>
        <dbReference type="Proteomes" id="UP001165267"/>
    </source>
</evidence>
<keyword evidence="5" id="KW-0418">Kinase</keyword>
<accession>A0ABT1XGM4</accession>
<comment type="catalytic activity">
    <reaction evidence="1">
        <text>ATP + protein L-histidine = ADP + protein N-phospho-L-histidine.</text>
        <dbReference type="EC" id="2.7.13.3"/>
    </reaction>
</comment>
<keyword evidence="4" id="KW-0808">Transferase</keyword>
<keyword evidence="6" id="KW-0812">Transmembrane</keyword>
<organism evidence="8 9">
    <name type="scientific">Limnobacter parvus</name>
    <dbReference type="NCBI Taxonomy" id="2939690"/>
    <lineage>
        <taxon>Bacteria</taxon>
        <taxon>Pseudomonadati</taxon>
        <taxon>Pseudomonadota</taxon>
        <taxon>Betaproteobacteria</taxon>
        <taxon>Burkholderiales</taxon>
        <taxon>Burkholderiaceae</taxon>
        <taxon>Limnobacter</taxon>
    </lineage>
</organism>
<evidence type="ECO:0000256" key="2">
    <source>
        <dbReference type="ARBA" id="ARBA00012438"/>
    </source>
</evidence>
<dbReference type="InterPro" id="IPR036890">
    <property type="entry name" value="HATPase_C_sf"/>
</dbReference>
<dbReference type="RefSeq" id="WP_257511672.1">
    <property type="nucleotide sequence ID" value="NZ_JANKHG010000017.1"/>
</dbReference>
<dbReference type="SUPFAM" id="SSF47384">
    <property type="entry name" value="Homodimeric domain of signal transducing histidine kinase"/>
    <property type="match status" value="1"/>
</dbReference>
<dbReference type="Pfam" id="PF02518">
    <property type="entry name" value="HATPase_c"/>
    <property type="match status" value="1"/>
</dbReference>
<comment type="caution">
    <text evidence="8">The sequence shown here is derived from an EMBL/GenBank/DDBJ whole genome shotgun (WGS) entry which is preliminary data.</text>
</comment>
<keyword evidence="8" id="KW-0067">ATP-binding</keyword>
<name>A0ABT1XGM4_9BURK</name>
<gene>
    <name evidence="8" type="ORF">NSP04_07200</name>
</gene>
<evidence type="ECO:0000256" key="1">
    <source>
        <dbReference type="ARBA" id="ARBA00000085"/>
    </source>
</evidence>
<dbReference type="SMART" id="SM00388">
    <property type="entry name" value="HisKA"/>
    <property type="match status" value="1"/>
</dbReference>
<keyword evidence="8" id="KW-0547">Nucleotide-binding</keyword>
<dbReference type="InterPro" id="IPR036097">
    <property type="entry name" value="HisK_dim/P_sf"/>
</dbReference>
<dbReference type="PRINTS" id="PR00344">
    <property type="entry name" value="BCTRLSENSOR"/>
</dbReference>
<dbReference type="EMBL" id="JANKHG010000017">
    <property type="protein sequence ID" value="MCR2746430.1"/>
    <property type="molecule type" value="Genomic_DNA"/>
</dbReference>
<feature type="domain" description="Histidine kinase" evidence="7">
    <location>
        <begin position="417"/>
        <end position="628"/>
    </location>
</feature>
<evidence type="ECO:0000256" key="3">
    <source>
        <dbReference type="ARBA" id="ARBA00022553"/>
    </source>
</evidence>
<dbReference type="PANTHER" id="PTHR42878:SF15">
    <property type="entry name" value="BACTERIOPHYTOCHROME"/>
    <property type="match status" value="1"/>
</dbReference>
<evidence type="ECO:0000313" key="8">
    <source>
        <dbReference type="EMBL" id="MCR2746430.1"/>
    </source>
</evidence>
<dbReference type="Gene3D" id="3.30.565.10">
    <property type="entry name" value="Histidine kinase-like ATPase, C-terminal domain"/>
    <property type="match status" value="1"/>
</dbReference>
<evidence type="ECO:0000256" key="4">
    <source>
        <dbReference type="ARBA" id="ARBA00022679"/>
    </source>
</evidence>
<dbReference type="CDD" id="cd00082">
    <property type="entry name" value="HisKA"/>
    <property type="match status" value="1"/>
</dbReference>
<keyword evidence="3" id="KW-0597">Phosphoprotein</keyword>
<dbReference type="InterPro" id="IPR005467">
    <property type="entry name" value="His_kinase_dom"/>
</dbReference>
<dbReference type="Gene3D" id="1.10.287.130">
    <property type="match status" value="1"/>
</dbReference>
<dbReference type="PANTHER" id="PTHR42878">
    <property type="entry name" value="TWO-COMPONENT HISTIDINE KINASE"/>
    <property type="match status" value="1"/>
</dbReference>
<dbReference type="SMART" id="SM00387">
    <property type="entry name" value="HATPase_c"/>
    <property type="match status" value="1"/>
</dbReference>
<feature type="transmembrane region" description="Helical" evidence="6">
    <location>
        <begin position="54"/>
        <end position="75"/>
    </location>
</feature>
<dbReference type="Proteomes" id="UP001165267">
    <property type="component" value="Unassembled WGS sequence"/>
</dbReference>
<dbReference type="EC" id="2.7.13.3" evidence="2"/>
<evidence type="ECO:0000256" key="5">
    <source>
        <dbReference type="ARBA" id="ARBA00022777"/>
    </source>
</evidence>
<dbReference type="InterPro" id="IPR050351">
    <property type="entry name" value="BphY/WalK/GraS-like"/>
</dbReference>
<dbReference type="SUPFAM" id="SSF55874">
    <property type="entry name" value="ATPase domain of HSP90 chaperone/DNA topoisomerase II/histidine kinase"/>
    <property type="match status" value="1"/>
</dbReference>
<sequence length="632" mass="71640">MADPKAQGKPKTFEQSRTRVNRSLILVILTGIGPLALAGLYMADATTDSANWKLTVLLTVFLGVLGAWFMGNKLLSGLLNVIKSSVQSENQLRRLMELSGDWYWQQDPDHTIVRIIYRGKDQNGARRQGHHLPFDGLARWDVEGLKCIDSRYNWDSFKALLDSHQPFDRVAFEYWPAQAERLIFESTGRPHYGLKGEFLGYMGVSSDMTQKRLNEQLLSLQRSLLQGVLLSAPIPELAASYARGLKNCLTVHAEVVLGYRDKSADNHWRVRGTNPELRMPLGKGQAFWDNAEEYCDPLDGHDQHGLVWLGKMKPEHYFDESWKNNFGFSSIWLARRKAIEPNQPEYWIMVAQQGVETACHDDVLRVLTAIRLLGLCVERRVFEDDLQGLNGTLEQRINDRTAALTRSNSELEAFTYTVSHDLRAPLRAIDGFSSILKEDFADTLPDEARGLLDRISNNARQMGGLIDGLLDFSRLLRTDVARVKVDQKQLLDQILDQLDAKRKNIVELCDLPPVYADPVLLKQVWMNLIDNALKFSSKADQPKVLVECQKVGRFYRFSIRDNGAGFDMKYADKLFNVFERLHHKKDFDGTGVGLAIVKRIIERHGGEISATGELGQGACFVFTLPDQVDLFE</sequence>
<keyword evidence="9" id="KW-1185">Reference proteome</keyword>
<keyword evidence="6" id="KW-0472">Membrane</keyword>
<feature type="transmembrane region" description="Helical" evidence="6">
    <location>
        <begin position="20"/>
        <end position="42"/>
    </location>
</feature>
<protein>
    <recommendedName>
        <fullName evidence="2">histidine kinase</fullName>
        <ecNumber evidence="2">2.7.13.3</ecNumber>
    </recommendedName>
</protein>
<dbReference type="InterPro" id="IPR004358">
    <property type="entry name" value="Sig_transdc_His_kin-like_C"/>
</dbReference>